<evidence type="ECO:0000313" key="5">
    <source>
        <dbReference type="EMBL" id="TDQ05052.1"/>
    </source>
</evidence>
<dbReference type="SUPFAM" id="SSF55781">
    <property type="entry name" value="GAF domain-like"/>
    <property type="match status" value="1"/>
</dbReference>
<evidence type="ECO:0000256" key="3">
    <source>
        <dbReference type="ARBA" id="ARBA00023012"/>
    </source>
</evidence>
<sequence length="379" mass="40033">MLRLMDPTLAARTLTASTEIATAALAGDDPAAVLDLVVRSAAALAEADLGLVMAQADDGSVTIEAAHGGTVLGTSPLGLVLSSRSSAARVARSGVPIVVDDVTTDPRTAPFVPKELRQYGAFAAAPFGTRERSLGVLTVYRRRGRASFEPVTVDVLTAFAAQAGLVTVLSEGSAARQRVDLYEERERIARDLHDVIVQRLYGAGMQLDLLARKPTRKLARRDATRLADAVDQLDAAIADVRAVVRTLRDPNPGENHTDLAASVRAEVDIARELLGFDPILQLHGDLSAVSVSVADDARAALREALSNVVRHAGAGWLSVQVDITGGKLRLLVADDGSGIPDGVTKRGLRNLAERAERAGGTFELRSSPRGTTVVWQVPV</sequence>
<dbReference type="SMART" id="SM00065">
    <property type="entry name" value="GAF"/>
    <property type="match status" value="1"/>
</dbReference>
<name>A0A4R6SNR4_LABRH</name>
<dbReference type="InterPro" id="IPR003018">
    <property type="entry name" value="GAF"/>
</dbReference>
<dbReference type="Pfam" id="PF07730">
    <property type="entry name" value="HisKA_3"/>
    <property type="match status" value="1"/>
</dbReference>
<dbReference type="GO" id="GO:0046983">
    <property type="term" value="F:protein dimerization activity"/>
    <property type="evidence" value="ECO:0007669"/>
    <property type="project" value="InterPro"/>
</dbReference>
<dbReference type="InterPro" id="IPR011712">
    <property type="entry name" value="Sig_transdc_His_kin_sub3_dim/P"/>
</dbReference>
<feature type="domain" description="GAF" evidence="4">
    <location>
        <begin position="29"/>
        <end position="177"/>
    </location>
</feature>
<evidence type="ECO:0000256" key="2">
    <source>
        <dbReference type="ARBA" id="ARBA00022777"/>
    </source>
</evidence>
<accession>A0A4R6SNR4</accession>
<dbReference type="CDD" id="cd16917">
    <property type="entry name" value="HATPase_UhpB-NarQ-NarX-like"/>
    <property type="match status" value="1"/>
</dbReference>
<evidence type="ECO:0000259" key="4">
    <source>
        <dbReference type="SMART" id="SM00065"/>
    </source>
</evidence>
<dbReference type="PANTHER" id="PTHR24421">
    <property type="entry name" value="NITRATE/NITRITE SENSOR PROTEIN NARX-RELATED"/>
    <property type="match status" value="1"/>
</dbReference>
<dbReference type="InterPro" id="IPR029016">
    <property type="entry name" value="GAF-like_dom_sf"/>
</dbReference>
<dbReference type="Gene3D" id="1.20.5.1930">
    <property type="match status" value="1"/>
</dbReference>
<gene>
    <name evidence="5" type="ORF">EV186_1011016</name>
</gene>
<evidence type="ECO:0000256" key="1">
    <source>
        <dbReference type="ARBA" id="ARBA00022679"/>
    </source>
</evidence>
<dbReference type="Pfam" id="PF13185">
    <property type="entry name" value="GAF_2"/>
    <property type="match status" value="1"/>
</dbReference>
<dbReference type="Pfam" id="PF02518">
    <property type="entry name" value="HATPase_c"/>
    <property type="match status" value="1"/>
</dbReference>
<evidence type="ECO:0000313" key="6">
    <source>
        <dbReference type="Proteomes" id="UP000295444"/>
    </source>
</evidence>
<dbReference type="InterPro" id="IPR050482">
    <property type="entry name" value="Sensor_HK_TwoCompSys"/>
</dbReference>
<keyword evidence="1" id="KW-0808">Transferase</keyword>
<dbReference type="EMBL" id="SNXZ01000001">
    <property type="protein sequence ID" value="TDQ05052.1"/>
    <property type="molecule type" value="Genomic_DNA"/>
</dbReference>
<keyword evidence="6" id="KW-1185">Reference proteome</keyword>
<reference evidence="5 6" key="1">
    <citation type="submission" date="2019-03" db="EMBL/GenBank/DDBJ databases">
        <title>Genomic Encyclopedia of Type Strains, Phase IV (KMG-IV): sequencing the most valuable type-strain genomes for metagenomic binning, comparative biology and taxonomic classification.</title>
        <authorList>
            <person name="Goeker M."/>
        </authorList>
    </citation>
    <scope>NUCLEOTIDE SEQUENCE [LARGE SCALE GENOMIC DNA]</scope>
    <source>
        <strain evidence="5 6">DSM 45361</strain>
    </source>
</reference>
<dbReference type="SUPFAM" id="SSF55874">
    <property type="entry name" value="ATPase domain of HSP90 chaperone/DNA topoisomerase II/histidine kinase"/>
    <property type="match status" value="1"/>
</dbReference>
<keyword evidence="3" id="KW-0902">Two-component regulatory system</keyword>
<dbReference type="PANTHER" id="PTHR24421:SF61">
    <property type="entry name" value="OXYGEN SENSOR HISTIDINE KINASE NREB"/>
    <property type="match status" value="1"/>
</dbReference>
<dbReference type="Proteomes" id="UP000295444">
    <property type="component" value="Unassembled WGS sequence"/>
</dbReference>
<organism evidence="5 6">
    <name type="scientific">Labedaea rhizosphaerae</name>
    <dbReference type="NCBI Taxonomy" id="598644"/>
    <lineage>
        <taxon>Bacteria</taxon>
        <taxon>Bacillati</taxon>
        <taxon>Actinomycetota</taxon>
        <taxon>Actinomycetes</taxon>
        <taxon>Pseudonocardiales</taxon>
        <taxon>Pseudonocardiaceae</taxon>
        <taxon>Labedaea</taxon>
    </lineage>
</organism>
<proteinExistence type="predicted"/>
<dbReference type="GO" id="GO:0000155">
    <property type="term" value="F:phosphorelay sensor kinase activity"/>
    <property type="evidence" value="ECO:0007669"/>
    <property type="project" value="InterPro"/>
</dbReference>
<dbReference type="GO" id="GO:0016020">
    <property type="term" value="C:membrane"/>
    <property type="evidence" value="ECO:0007669"/>
    <property type="project" value="InterPro"/>
</dbReference>
<dbReference type="InterPro" id="IPR036890">
    <property type="entry name" value="HATPase_C_sf"/>
</dbReference>
<dbReference type="AlphaFoldDB" id="A0A4R6SNR4"/>
<protein>
    <submittedName>
        <fullName evidence="5">GAF domain-containing protein</fullName>
    </submittedName>
</protein>
<dbReference type="Gene3D" id="3.30.565.10">
    <property type="entry name" value="Histidine kinase-like ATPase, C-terminal domain"/>
    <property type="match status" value="1"/>
</dbReference>
<comment type="caution">
    <text evidence="5">The sequence shown here is derived from an EMBL/GenBank/DDBJ whole genome shotgun (WGS) entry which is preliminary data.</text>
</comment>
<dbReference type="InterPro" id="IPR003594">
    <property type="entry name" value="HATPase_dom"/>
</dbReference>
<dbReference type="Gene3D" id="3.30.450.40">
    <property type="match status" value="1"/>
</dbReference>
<keyword evidence="2" id="KW-0418">Kinase</keyword>